<dbReference type="SUPFAM" id="SSF46565">
    <property type="entry name" value="Chaperone J-domain"/>
    <property type="match status" value="1"/>
</dbReference>
<dbReference type="PROSITE" id="PS50076">
    <property type="entry name" value="DNAJ_2"/>
    <property type="match status" value="1"/>
</dbReference>
<feature type="compositionally biased region" description="Low complexity" evidence="1">
    <location>
        <begin position="647"/>
        <end position="667"/>
    </location>
</feature>
<evidence type="ECO:0000256" key="1">
    <source>
        <dbReference type="SAM" id="MobiDB-lite"/>
    </source>
</evidence>
<dbReference type="Pfam" id="PF00226">
    <property type="entry name" value="DnaJ"/>
    <property type="match status" value="1"/>
</dbReference>
<organism evidence="4 5">
    <name type="scientific">Durusdinium trenchii</name>
    <dbReference type="NCBI Taxonomy" id="1381693"/>
    <lineage>
        <taxon>Eukaryota</taxon>
        <taxon>Sar</taxon>
        <taxon>Alveolata</taxon>
        <taxon>Dinophyceae</taxon>
        <taxon>Suessiales</taxon>
        <taxon>Symbiodiniaceae</taxon>
        <taxon>Durusdinium</taxon>
    </lineage>
</organism>
<feature type="transmembrane region" description="Helical" evidence="2">
    <location>
        <begin position="152"/>
        <end position="169"/>
    </location>
</feature>
<feature type="domain" description="J" evidence="3">
    <location>
        <begin position="410"/>
        <end position="479"/>
    </location>
</feature>
<feature type="transmembrane region" description="Helical" evidence="2">
    <location>
        <begin position="105"/>
        <end position="125"/>
    </location>
</feature>
<sequence>MADALAPIEHAIKSNLGHAAKSTTEPLAAQVGWKLPVIPEGALTTIIPVAFPLDSLPEEKREKMVQKMEVLVVFLLAFMIWALPLVLINRGLCCRCFQRCLSRHVSCYFCFGVVFVLSAVSYMVAKEPDVNANDLFFEFVNLLELLSDKLEAVLMQVSLVLGLLLAWMMRKKILSLLGYDQQVVRADLKDVLTFFQMSRFSTIEVTLWKVEDLPAGFSSRTLFVRMLLGFNEPQHSRPHDGCTTSMVLREKFQLNYDPEDNTQQLSIVIKQQELVGNAVSQLAPVAGALVGAAGGLVTPLGPAAGAGLGVVTGVGAANSLGVEVARVDLSSIMVNNFRNEGRAFQVTDRSVIGTARPYNDQNFIKVKAFIEESMLRQFSEWGTTAAVAFCAKEQMVTKQDQGPSHLQAHDFYASLNLEPNATEAQVRKHFRLLALQWHPDKHPVEGPERTQATEIFQQINKAHAVLSDQKQRERYDVIWQQRHRGHHRVPSWAQVTGKEGGFGSRDRVEVPPANFAPEPRSRVHLVKPQPGRRFSESSGNSANAKASSATTRPQAASEDRAKAQEKAKPKDISLQKKEKERAAAQAEWLKNSRQAVPKKVASKVIPKEPEEHNEQSVIEEYRQKMAKQAEELAEKARDERHRPQRRSSVSAVSEKVASVPSPAVSSPPKEPRRSEGRQGSPKSDLWAGETLQKVASDVATIASEVGSSVASLFSGFNTGDWWKPRPILAEVKPSPSACPRCGLQMPRAPGANFCAHCSFRVT</sequence>
<feature type="compositionally biased region" description="Basic and acidic residues" evidence="1">
    <location>
        <begin position="605"/>
        <end position="641"/>
    </location>
</feature>
<evidence type="ECO:0000259" key="3">
    <source>
        <dbReference type="PROSITE" id="PS50076"/>
    </source>
</evidence>
<accession>A0ABP0IRE0</accession>
<keyword evidence="2" id="KW-0472">Membrane</keyword>
<feature type="compositionally biased region" description="Basic and acidic residues" evidence="1">
    <location>
        <begin position="557"/>
        <end position="582"/>
    </location>
</feature>
<evidence type="ECO:0000313" key="5">
    <source>
        <dbReference type="Proteomes" id="UP001642484"/>
    </source>
</evidence>
<reference evidence="4 5" key="1">
    <citation type="submission" date="2024-02" db="EMBL/GenBank/DDBJ databases">
        <authorList>
            <person name="Chen Y."/>
            <person name="Shah S."/>
            <person name="Dougan E. K."/>
            <person name="Thang M."/>
            <person name="Chan C."/>
        </authorList>
    </citation>
    <scope>NUCLEOTIDE SEQUENCE [LARGE SCALE GENOMIC DNA]</scope>
</reference>
<dbReference type="PANTHER" id="PTHR24074">
    <property type="entry name" value="CO-CHAPERONE PROTEIN DJLA"/>
    <property type="match status" value="1"/>
</dbReference>
<dbReference type="InterPro" id="IPR036869">
    <property type="entry name" value="J_dom_sf"/>
</dbReference>
<dbReference type="Proteomes" id="UP001642484">
    <property type="component" value="Unassembled WGS sequence"/>
</dbReference>
<protein>
    <recommendedName>
        <fullName evidence="3">J domain-containing protein</fullName>
    </recommendedName>
</protein>
<dbReference type="CDD" id="cd06257">
    <property type="entry name" value="DnaJ"/>
    <property type="match status" value="1"/>
</dbReference>
<keyword evidence="2" id="KW-0812">Transmembrane</keyword>
<proteinExistence type="predicted"/>
<dbReference type="PRINTS" id="PR00625">
    <property type="entry name" value="JDOMAIN"/>
</dbReference>
<dbReference type="InterPro" id="IPR001623">
    <property type="entry name" value="DnaJ_domain"/>
</dbReference>
<feature type="compositionally biased region" description="Low complexity" evidence="1">
    <location>
        <begin position="536"/>
        <end position="549"/>
    </location>
</feature>
<keyword evidence="5" id="KW-1185">Reference proteome</keyword>
<feature type="region of interest" description="Disordered" evidence="1">
    <location>
        <begin position="482"/>
        <end position="688"/>
    </location>
</feature>
<evidence type="ECO:0000256" key="2">
    <source>
        <dbReference type="SAM" id="Phobius"/>
    </source>
</evidence>
<dbReference type="SMART" id="SM00271">
    <property type="entry name" value="DnaJ"/>
    <property type="match status" value="1"/>
</dbReference>
<name>A0ABP0IRE0_9DINO</name>
<feature type="transmembrane region" description="Helical" evidence="2">
    <location>
        <begin position="70"/>
        <end position="93"/>
    </location>
</feature>
<evidence type="ECO:0000313" key="4">
    <source>
        <dbReference type="EMBL" id="CAK9005160.1"/>
    </source>
</evidence>
<dbReference type="Gene3D" id="1.10.287.110">
    <property type="entry name" value="DnaJ domain"/>
    <property type="match status" value="1"/>
</dbReference>
<gene>
    <name evidence="4" type="ORF">CCMP2556_LOCUS7963</name>
</gene>
<dbReference type="InterPro" id="IPR050817">
    <property type="entry name" value="DjlA_DnaK_co-chaperone"/>
</dbReference>
<keyword evidence="2" id="KW-1133">Transmembrane helix</keyword>
<comment type="caution">
    <text evidence="4">The sequence shown here is derived from an EMBL/GenBank/DDBJ whole genome shotgun (WGS) entry which is preliminary data.</text>
</comment>
<dbReference type="PROSITE" id="PS00636">
    <property type="entry name" value="DNAJ_1"/>
    <property type="match status" value="1"/>
</dbReference>
<dbReference type="EMBL" id="CAXAMN010003558">
    <property type="protein sequence ID" value="CAK9005160.1"/>
    <property type="molecule type" value="Genomic_DNA"/>
</dbReference>
<dbReference type="InterPro" id="IPR018253">
    <property type="entry name" value="DnaJ_domain_CS"/>
</dbReference>